<evidence type="ECO:0000313" key="3">
    <source>
        <dbReference type="Proteomes" id="UP000034665"/>
    </source>
</evidence>
<dbReference type="STRING" id="1619013.UT41_C0001G0255"/>
<proteinExistence type="predicted"/>
<name>A0A0G0NIS6_9BACT</name>
<sequence length="137" mass="15121">MDNQNFEAVTPETSQIESDLNRVKQAVHEQTGGSATPEVTERALVRQSLQPMVNIASTPAPTQQTHTAADDAMLPEYLKDASPEIKDRVERLVEDAFANGVEHAAIAAQAFGPFVVDALHDALSDRFYEELKKRKFV</sequence>
<gene>
    <name evidence="2" type="ORF">UT41_C0001G0255</name>
</gene>
<evidence type="ECO:0000313" key="2">
    <source>
        <dbReference type="EMBL" id="KKR12711.1"/>
    </source>
</evidence>
<organism evidence="2 3">
    <name type="scientific">Candidatus Wolfebacteria bacterium GW2011_GWC2_39_22</name>
    <dbReference type="NCBI Taxonomy" id="1619013"/>
    <lineage>
        <taxon>Bacteria</taxon>
        <taxon>Candidatus Wolfeibacteriota</taxon>
    </lineage>
</organism>
<feature type="compositionally biased region" description="Polar residues" evidence="1">
    <location>
        <begin position="1"/>
        <end position="18"/>
    </location>
</feature>
<evidence type="ECO:0000256" key="1">
    <source>
        <dbReference type="SAM" id="MobiDB-lite"/>
    </source>
</evidence>
<dbReference type="Proteomes" id="UP000034665">
    <property type="component" value="Unassembled WGS sequence"/>
</dbReference>
<accession>A0A0G0NIS6</accession>
<protein>
    <submittedName>
        <fullName evidence="2">Uncharacterized protein</fullName>
    </submittedName>
</protein>
<reference evidence="2 3" key="1">
    <citation type="journal article" date="2015" name="Nature">
        <title>rRNA introns, odd ribosomes, and small enigmatic genomes across a large radiation of phyla.</title>
        <authorList>
            <person name="Brown C.T."/>
            <person name="Hug L.A."/>
            <person name="Thomas B.C."/>
            <person name="Sharon I."/>
            <person name="Castelle C.J."/>
            <person name="Singh A."/>
            <person name="Wilkins M.J."/>
            <person name="Williams K.H."/>
            <person name="Banfield J.F."/>
        </authorList>
    </citation>
    <scope>NUCLEOTIDE SEQUENCE [LARGE SCALE GENOMIC DNA]</scope>
</reference>
<dbReference type="AlphaFoldDB" id="A0A0G0NIS6"/>
<comment type="caution">
    <text evidence="2">The sequence shown here is derived from an EMBL/GenBank/DDBJ whole genome shotgun (WGS) entry which is preliminary data.</text>
</comment>
<dbReference type="EMBL" id="LBWR01000001">
    <property type="protein sequence ID" value="KKR12711.1"/>
    <property type="molecule type" value="Genomic_DNA"/>
</dbReference>
<feature type="region of interest" description="Disordered" evidence="1">
    <location>
        <begin position="1"/>
        <end position="39"/>
    </location>
</feature>